<evidence type="ECO:0000256" key="1">
    <source>
        <dbReference type="SAM" id="MobiDB-lite"/>
    </source>
</evidence>
<reference evidence="2 3" key="1">
    <citation type="journal article" date="2010" name="Nature">
        <title>Genome sequencing and analysis of the model grass Brachypodium distachyon.</title>
        <authorList>
            <consortium name="International Brachypodium Initiative"/>
        </authorList>
    </citation>
    <scope>NUCLEOTIDE SEQUENCE [LARGE SCALE GENOMIC DNA]</scope>
    <source>
        <strain evidence="2 3">Bd21</strain>
    </source>
</reference>
<dbReference type="Proteomes" id="UP000008810">
    <property type="component" value="Chromosome 5"/>
</dbReference>
<sequence length="108" mass="11777">MEGARGREREPQMEGARGRERGRSRGKEQEGERRGVWPSPSLLLRSKLSSSFLLARRATTGEGGVGGGKEVALGAEGEVGLRRLQPPLMGPWRRRRRRGGEGNGKKSG</sequence>
<dbReference type="EMBL" id="CM000884">
    <property type="protein sequence ID" value="KQJ82224.1"/>
    <property type="molecule type" value="Genomic_DNA"/>
</dbReference>
<feature type="region of interest" description="Disordered" evidence="1">
    <location>
        <begin position="1"/>
        <end position="42"/>
    </location>
</feature>
<feature type="region of interest" description="Disordered" evidence="1">
    <location>
        <begin position="83"/>
        <end position="108"/>
    </location>
</feature>
<evidence type="ECO:0000313" key="2">
    <source>
        <dbReference type="EMBL" id="KQJ82224.1"/>
    </source>
</evidence>
<name>A0A0Q3I804_BRADI</name>
<gene>
    <name evidence="2" type="ORF">BRADI_5g07594v3</name>
</gene>
<protein>
    <submittedName>
        <fullName evidence="2 3">Uncharacterized protein</fullName>
    </submittedName>
</protein>
<organism evidence="2">
    <name type="scientific">Brachypodium distachyon</name>
    <name type="common">Purple false brome</name>
    <name type="synonym">Trachynia distachya</name>
    <dbReference type="NCBI Taxonomy" id="15368"/>
    <lineage>
        <taxon>Eukaryota</taxon>
        <taxon>Viridiplantae</taxon>
        <taxon>Streptophyta</taxon>
        <taxon>Embryophyta</taxon>
        <taxon>Tracheophyta</taxon>
        <taxon>Spermatophyta</taxon>
        <taxon>Magnoliopsida</taxon>
        <taxon>Liliopsida</taxon>
        <taxon>Poales</taxon>
        <taxon>Poaceae</taxon>
        <taxon>BOP clade</taxon>
        <taxon>Pooideae</taxon>
        <taxon>Stipodae</taxon>
        <taxon>Brachypodieae</taxon>
        <taxon>Brachypodium</taxon>
    </lineage>
</organism>
<reference evidence="2" key="2">
    <citation type="submission" date="2017-06" db="EMBL/GenBank/DDBJ databases">
        <title>WGS assembly of Brachypodium distachyon.</title>
        <authorList>
            <consortium name="The International Brachypodium Initiative"/>
            <person name="Lucas S."/>
            <person name="Harmon-Smith M."/>
            <person name="Lail K."/>
            <person name="Tice H."/>
            <person name="Grimwood J."/>
            <person name="Bruce D."/>
            <person name="Barry K."/>
            <person name="Shu S."/>
            <person name="Lindquist E."/>
            <person name="Wang M."/>
            <person name="Pitluck S."/>
            <person name="Vogel J.P."/>
            <person name="Garvin D.F."/>
            <person name="Mockler T.C."/>
            <person name="Schmutz J."/>
            <person name="Rokhsar D."/>
            <person name="Bevan M.W."/>
        </authorList>
    </citation>
    <scope>NUCLEOTIDE SEQUENCE</scope>
    <source>
        <strain evidence="2">Bd21</strain>
    </source>
</reference>
<feature type="compositionally biased region" description="Basic and acidic residues" evidence="1">
    <location>
        <begin position="1"/>
        <end position="35"/>
    </location>
</feature>
<accession>A0A0Q3I804</accession>
<evidence type="ECO:0000313" key="4">
    <source>
        <dbReference type="Proteomes" id="UP000008810"/>
    </source>
</evidence>
<dbReference type="AlphaFoldDB" id="A0A0Q3I804"/>
<dbReference type="EnsemblPlants" id="KQJ82224">
    <property type="protein sequence ID" value="KQJ82224"/>
    <property type="gene ID" value="BRADI_5g07594v3"/>
</dbReference>
<keyword evidence="4" id="KW-1185">Reference proteome</keyword>
<dbReference type="InParanoid" id="A0A0Q3I804"/>
<feature type="compositionally biased region" description="Basic and acidic residues" evidence="1">
    <location>
        <begin position="99"/>
        <end position="108"/>
    </location>
</feature>
<dbReference type="Gramene" id="KQJ82224">
    <property type="protein sequence ID" value="KQJ82224"/>
    <property type="gene ID" value="BRADI_5g07594v3"/>
</dbReference>
<proteinExistence type="predicted"/>
<reference evidence="3" key="3">
    <citation type="submission" date="2018-08" db="UniProtKB">
        <authorList>
            <consortium name="EnsemblPlants"/>
        </authorList>
    </citation>
    <scope>IDENTIFICATION</scope>
    <source>
        <strain evidence="3">cv. Bd21</strain>
    </source>
</reference>
<evidence type="ECO:0000313" key="3">
    <source>
        <dbReference type="EnsemblPlants" id="KQJ82224"/>
    </source>
</evidence>